<evidence type="ECO:0000313" key="2">
    <source>
        <dbReference type="Proteomes" id="UP001054945"/>
    </source>
</evidence>
<organism evidence="1 2">
    <name type="scientific">Caerostris extrusa</name>
    <name type="common">Bark spider</name>
    <name type="synonym">Caerostris bankana</name>
    <dbReference type="NCBI Taxonomy" id="172846"/>
    <lineage>
        <taxon>Eukaryota</taxon>
        <taxon>Metazoa</taxon>
        <taxon>Ecdysozoa</taxon>
        <taxon>Arthropoda</taxon>
        <taxon>Chelicerata</taxon>
        <taxon>Arachnida</taxon>
        <taxon>Araneae</taxon>
        <taxon>Araneomorphae</taxon>
        <taxon>Entelegynae</taxon>
        <taxon>Araneoidea</taxon>
        <taxon>Araneidae</taxon>
        <taxon>Caerostris</taxon>
    </lineage>
</organism>
<gene>
    <name evidence="1" type="ORF">CEXT_144071</name>
</gene>
<name>A0AAV4NX09_CAEEX</name>
<dbReference type="Proteomes" id="UP001054945">
    <property type="component" value="Unassembled WGS sequence"/>
</dbReference>
<reference evidence="1 2" key="1">
    <citation type="submission" date="2021-06" db="EMBL/GenBank/DDBJ databases">
        <title>Caerostris extrusa draft genome.</title>
        <authorList>
            <person name="Kono N."/>
            <person name="Arakawa K."/>
        </authorList>
    </citation>
    <scope>NUCLEOTIDE SEQUENCE [LARGE SCALE GENOMIC DNA]</scope>
</reference>
<dbReference type="EMBL" id="BPLR01021306">
    <property type="protein sequence ID" value="GIX88280.1"/>
    <property type="molecule type" value="Genomic_DNA"/>
</dbReference>
<keyword evidence="2" id="KW-1185">Reference proteome</keyword>
<evidence type="ECO:0000313" key="1">
    <source>
        <dbReference type="EMBL" id="GIX88280.1"/>
    </source>
</evidence>
<dbReference type="AlphaFoldDB" id="A0AAV4NX09"/>
<proteinExistence type="predicted"/>
<protein>
    <submittedName>
        <fullName evidence="1">Uncharacterized protein</fullName>
    </submittedName>
</protein>
<sequence>MTTRKTVYEQKVNSYLQKKEQLLILEDLCKYRKVRIQNTLQETQELITCLNICGQFGGAIDNASLIHLKRATLERHDVYSVDSKVR</sequence>
<comment type="caution">
    <text evidence="1">The sequence shown here is derived from an EMBL/GenBank/DDBJ whole genome shotgun (WGS) entry which is preliminary data.</text>
</comment>
<accession>A0AAV4NX09</accession>